<dbReference type="InterPro" id="IPR041468">
    <property type="entry name" value="HTH_ParB/Spo0J"/>
</dbReference>
<dbReference type="EMBL" id="CAJNBJ010000020">
    <property type="protein sequence ID" value="CAE6794712.1"/>
    <property type="molecule type" value="Genomic_DNA"/>
</dbReference>
<feature type="compositionally biased region" description="Low complexity" evidence="3">
    <location>
        <begin position="85"/>
        <end position="100"/>
    </location>
</feature>
<dbReference type="Gene3D" id="1.10.10.2830">
    <property type="match status" value="1"/>
</dbReference>
<dbReference type="SUPFAM" id="SSF109709">
    <property type="entry name" value="KorB DNA-binding domain-like"/>
    <property type="match status" value="1"/>
</dbReference>
<organism evidence="5 6">
    <name type="scientific">Nitrospira defluvii</name>
    <dbReference type="NCBI Taxonomy" id="330214"/>
    <lineage>
        <taxon>Bacteria</taxon>
        <taxon>Pseudomonadati</taxon>
        <taxon>Nitrospirota</taxon>
        <taxon>Nitrospiria</taxon>
        <taxon>Nitrospirales</taxon>
        <taxon>Nitrospiraceae</taxon>
        <taxon>Nitrospira</taxon>
    </lineage>
</organism>
<dbReference type="Gene3D" id="3.90.1530.30">
    <property type="match status" value="1"/>
</dbReference>
<feature type="compositionally biased region" description="Basic and acidic residues" evidence="3">
    <location>
        <begin position="8"/>
        <end position="45"/>
    </location>
</feature>
<dbReference type="Pfam" id="PF02195">
    <property type="entry name" value="ParB_N"/>
    <property type="match status" value="1"/>
</dbReference>
<dbReference type="InterPro" id="IPR003115">
    <property type="entry name" value="ParB_N"/>
</dbReference>
<dbReference type="InterPro" id="IPR050336">
    <property type="entry name" value="Chromosome_partition/occlusion"/>
</dbReference>
<keyword evidence="6" id="KW-1185">Reference proteome</keyword>
<comment type="similarity">
    <text evidence="1">Belongs to the ParB family.</text>
</comment>
<evidence type="ECO:0000256" key="1">
    <source>
        <dbReference type="ARBA" id="ARBA00006295"/>
    </source>
</evidence>
<evidence type="ECO:0000256" key="2">
    <source>
        <dbReference type="ARBA" id="ARBA00022829"/>
    </source>
</evidence>
<name>A0ABM8S8A3_9BACT</name>
<dbReference type="RefSeq" id="WP_213044013.1">
    <property type="nucleotide sequence ID" value="NZ_CAJNBJ010000020.1"/>
</dbReference>
<dbReference type="Pfam" id="PF17762">
    <property type="entry name" value="HTH_ParB"/>
    <property type="match status" value="1"/>
</dbReference>
<gene>
    <name evidence="5" type="ORF">NSPZN2_70034</name>
</gene>
<evidence type="ECO:0000259" key="4">
    <source>
        <dbReference type="SMART" id="SM00470"/>
    </source>
</evidence>
<dbReference type="Proteomes" id="UP000675880">
    <property type="component" value="Unassembled WGS sequence"/>
</dbReference>
<evidence type="ECO:0000313" key="5">
    <source>
        <dbReference type="EMBL" id="CAE6794712.1"/>
    </source>
</evidence>
<sequence length="376" mass="41565">MTTKQVSKGKEENPPLSKGKEAKSERPKSSHLADLEASFDRDARRIRPFALLGLDTQGEQPGAEPTTPNSPIPSTPPTSAVGGIASASVQVSPEAAASSVAPKVAPVVAEEGDQLRRLEEVVEVPLDRLVPSPDQPRSEVDPSADQELLESIRAYGVLTPIQIRPVEEGKYEVVAGERRWRACALLGKPSIPALVRRKDRDRAAAEALIDNVVRKDLSALEEAKAYQALIERYGFQQSELAERLGCHKSRISKALSILKLPETILNVFFGPESHMTAAHAEALLPLAHDEPRLHAIARRASKESWTRDRIRQEIDRKPRINEGAQAVRFVERGRGGDRGFMLTILFHSNKPHEIPMIEEALKQASERIQEFRDKLT</sequence>
<proteinExistence type="inferred from homology"/>
<keyword evidence="2" id="KW-0159">Chromosome partition</keyword>
<dbReference type="PANTHER" id="PTHR33375:SF1">
    <property type="entry name" value="CHROMOSOME-PARTITIONING PROTEIN PARB-RELATED"/>
    <property type="match status" value="1"/>
</dbReference>
<accession>A0ABM8S8A3</accession>
<comment type="caution">
    <text evidence="5">The sequence shown here is derived from an EMBL/GenBank/DDBJ whole genome shotgun (WGS) entry which is preliminary data.</text>
</comment>
<dbReference type="InterPro" id="IPR036086">
    <property type="entry name" value="ParB/Sulfiredoxin_sf"/>
</dbReference>
<dbReference type="SUPFAM" id="SSF110849">
    <property type="entry name" value="ParB/Sulfiredoxin"/>
    <property type="match status" value="1"/>
</dbReference>
<evidence type="ECO:0000313" key="6">
    <source>
        <dbReference type="Proteomes" id="UP000675880"/>
    </source>
</evidence>
<protein>
    <submittedName>
        <fullName evidence="5">ParB domain-containing protein</fullName>
    </submittedName>
</protein>
<dbReference type="PANTHER" id="PTHR33375">
    <property type="entry name" value="CHROMOSOME-PARTITIONING PROTEIN PARB-RELATED"/>
    <property type="match status" value="1"/>
</dbReference>
<dbReference type="InterPro" id="IPR004437">
    <property type="entry name" value="ParB/RepB/Spo0J"/>
</dbReference>
<dbReference type="SMART" id="SM00470">
    <property type="entry name" value="ParB"/>
    <property type="match status" value="1"/>
</dbReference>
<feature type="domain" description="ParB-like N-terminal" evidence="4">
    <location>
        <begin position="122"/>
        <end position="212"/>
    </location>
</feature>
<feature type="region of interest" description="Disordered" evidence="3">
    <location>
        <begin position="1"/>
        <end position="100"/>
    </location>
</feature>
<dbReference type="NCBIfam" id="TIGR00180">
    <property type="entry name" value="parB_part"/>
    <property type="match status" value="1"/>
</dbReference>
<evidence type="ECO:0000256" key="3">
    <source>
        <dbReference type="SAM" id="MobiDB-lite"/>
    </source>
</evidence>
<reference evidence="5 6" key="1">
    <citation type="submission" date="2021-02" db="EMBL/GenBank/DDBJ databases">
        <authorList>
            <person name="Han P."/>
        </authorList>
    </citation>
    <scope>NUCLEOTIDE SEQUENCE [LARGE SCALE GENOMIC DNA]</scope>
    <source>
        <strain evidence="5">Candidatus Nitrospira sp. ZN2</strain>
    </source>
</reference>